<dbReference type="RefSeq" id="WP_162031410.1">
    <property type="nucleotide sequence ID" value="NZ_CACVBR010000002.1"/>
</dbReference>
<dbReference type="EMBL" id="CACVBR010000002">
    <property type="protein sequence ID" value="CAA7194078.1"/>
    <property type="molecule type" value="Genomic_DNA"/>
</dbReference>
<reference evidence="3 4" key="1">
    <citation type="submission" date="2020-01" db="EMBL/GenBank/DDBJ databases">
        <authorList>
            <person name="Rodrigo-Torres L."/>
            <person name="Arahal R. D."/>
            <person name="Lucena T."/>
        </authorList>
    </citation>
    <scope>NUCLEOTIDE SEQUENCE [LARGE SCALE GENOMIC DNA]</scope>
    <source>
        <strain evidence="3 4">CECT 9293</strain>
    </source>
</reference>
<dbReference type="AlphaFoldDB" id="A0A6N4X6Z1"/>
<evidence type="ECO:0000313" key="4">
    <source>
        <dbReference type="Proteomes" id="UP000445144"/>
    </source>
</evidence>
<dbReference type="Pfam" id="PF18626">
    <property type="entry name" value="Gln_deamidase_2"/>
    <property type="match status" value="1"/>
</dbReference>
<evidence type="ECO:0000313" key="3">
    <source>
        <dbReference type="EMBL" id="CAA7194078.1"/>
    </source>
</evidence>
<sequence length="240" mass="27293">MKKIFSLAVICFVMTTMTSCHHDRDDSLDDVSMSVNTSVTEAHVLSRNEYTHFTEYFNTIKLDEAFTWKYEKDGCFARAHKMGEILQAKYGIHPSHLKKIWIGNSRGDLLKKWEYHVALVVVGSGGNPLNGMVIDPALFPDGPVTPQEWAYKCNNGSSNKSAVSKLEYYAPKIKVDKSGKRIWNAEDKVNNYSFYSISNKAYFDGVTTCVLTTIKNNFENWRRKVRHDPNSTIDIARCTG</sequence>
<dbReference type="Gene3D" id="3.10.620.30">
    <property type="match status" value="1"/>
</dbReference>
<dbReference type="PROSITE" id="PS51257">
    <property type="entry name" value="PROKAR_LIPOPROTEIN"/>
    <property type="match status" value="1"/>
</dbReference>
<name>A0A6N4X6Z1_9FLAO</name>
<protein>
    <recommendedName>
        <fullName evidence="2">Protein glutaminase domain-containing protein</fullName>
    </recommendedName>
</protein>
<accession>A0A6N4X6Z1</accession>
<keyword evidence="1" id="KW-0732">Signal</keyword>
<feature type="signal peptide" evidence="1">
    <location>
        <begin position="1"/>
        <end position="22"/>
    </location>
</feature>
<feature type="chain" id="PRO_5026975174" description="Protein glutaminase domain-containing protein" evidence="1">
    <location>
        <begin position="23"/>
        <end position="240"/>
    </location>
</feature>
<evidence type="ECO:0000256" key="1">
    <source>
        <dbReference type="SAM" id="SignalP"/>
    </source>
</evidence>
<organism evidence="3 4">
    <name type="scientific">Chryseobacterium potabilaquae</name>
    <dbReference type="NCBI Taxonomy" id="2675057"/>
    <lineage>
        <taxon>Bacteria</taxon>
        <taxon>Pseudomonadati</taxon>
        <taxon>Bacteroidota</taxon>
        <taxon>Flavobacteriia</taxon>
        <taxon>Flavobacteriales</taxon>
        <taxon>Weeksellaceae</taxon>
        <taxon>Chryseobacterium group</taxon>
        <taxon>Chryseobacterium</taxon>
    </lineage>
</organism>
<dbReference type="Proteomes" id="UP000445144">
    <property type="component" value="Unassembled WGS sequence"/>
</dbReference>
<keyword evidence="4" id="KW-1185">Reference proteome</keyword>
<evidence type="ECO:0000259" key="2">
    <source>
        <dbReference type="Pfam" id="PF18626"/>
    </source>
</evidence>
<gene>
    <name evidence="3" type="ORF">CHRY9293_00457</name>
</gene>
<proteinExistence type="predicted"/>
<dbReference type="InterPro" id="IPR041325">
    <property type="entry name" value="Gln_deamidase_2"/>
</dbReference>
<feature type="domain" description="Protein glutaminase" evidence="2">
    <location>
        <begin position="56"/>
        <end position="152"/>
    </location>
</feature>